<dbReference type="Proteomes" id="UP000826775">
    <property type="component" value="Chromosome"/>
</dbReference>
<keyword evidence="2" id="KW-1185">Reference proteome</keyword>
<dbReference type="RefSeq" id="WP_221279060.1">
    <property type="nucleotide sequence ID" value="NZ_AP024814.1"/>
</dbReference>
<accession>A0ABM7SCN6</accession>
<organism evidence="1 2">
    <name type="scientific">Helicobacter gastrocanis</name>
    <dbReference type="NCBI Taxonomy" id="2849641"/>
    <lineage>
        <taxon>Bacteria</taxon>
        <taxon>Pseudomonadati</taxon>
        <taxon>Campylobacterota</taxon>
        <taxon>Epsilonproteobacteria</taxon>
        <taxon>Campylobacterales</taxon>
        <taxon>Helicobacteraceae</taxon>
        <taxon>Helicobacter</taxon>
    </lineage>
</organism>
<evidence type="ECO:0000313" key="1">
    <source>
        <dbReference type="EMBL" id="BCZ17756.1"/>
    </source>
</evidence>
<proteinExistence type="predicted"/>
<sequence>MDSKHGKNSVWAFYLKISVFGGNASRFWALNAKWRGIAPVARVKLSLKLKP</sequence>
<evidence type="ECO:0000313" key="2">
    <source>
        <dbReference type="Proteomes" id="UP000826775"/>
    </source>
</evidence>
<reference evidence="1 2" key="1">
    <citation type="submission" date="2021-07" db="EMBL/GenBank/DDBJ databases">
        <title>Novel Helicobacter sp. Isolated from a dog.</title>
        <authorList>
            <person name="Rimbara E."/>
            <person name="Suzuki M."/>
        </authorList>
    </citation>
    <scope>NUCLEOTIDE SEQUENCE [LARGE SCALE GENOMIC DNA]</scope>
    <source>
        <strain evidence="2">NHP19-003</strain>
    </source>
</reference>
<gene>
    <name evidence="1" type="ORF">NHP190003_10380</name>
</gene>
<dbReference type="EMBL" id="AP024814">
    <property type="protein sequence ID" value="BCZ17756.1"/>
    <property type="molecule type" value="Genomic_DNA"/>
</dbReference>
<protein>
    <submittedName>
        <fullName evidence="1">Uncharacterized protein</fullName>
    </submittedName>
</protein>
<name>A0ABM7SCN6_9HELI</name>